<protein>
    <submittedName>
        <fullName evidence="1">HAD superfamily hydrolase (TIGR01509 family)</fullName>
    </submittedName>
</protein>
<dbReference type="InterPro" id="IPR023214">
    <property type="entry name" value="HAD_sf"/>
</dbReference>
<dbReference type="SUPFAM" id="SSF56784">
    <property type="entry name" value="HAD-like"/>
    <property type="match status" value="1"/>
</dbReference>
<keyword evidence="1" id="KW-0378">Hydrolase</keyword>
<dbReference type="SFLD" id="SFLDG01129">
    <property type="entry name" value="C1.5:_HAD__Beta-PGM__Phosphata"/>
    <property type="match status" value="1"/>
</dbReference>
<dbReference type="Proteomes" id="UP001519331">
    <property type="component" value="Unassembled WGS sequence"/>
</dbReference>
<dbReference type="RefSeq" id="WP_210049568.1">
    <property type="nucleotide sequence ID" value="NZ_JAGINX010000001.1"/>
</dbReference>
<keyword evidence="2" id="KW-1185">Reference proteome</keyword>
<evidence type="ECO:0000313" key="2">
    <source>
        <dbReference type="Proteomes" id="UP001519331"/>
    </source>
</evidence>
<dbReference type="PANTHER" id="PTHR43481:SF4">
    <property type="entry name" value="GLYCEROL-1-PHOSPHATE PHOSPHOHYDROLASE 1-RELATED"/>
    <property type="match status" value="1"/>
</dbReference>
<dbReference type="InterPro" id="IPR041492">
    <property type="entry name" value="HAD_2"/>
</dbReference>
<dbReference type="NCBIfam" id="TIGR01509">
    <property type="entry name" value="HAD-SF-IA-v3"/>
    <property type="match status" value="1"/>
</dbReference>
<reference evidence="1 2" key="1">
    <citation type="submission" date="2021-03" db="EMBL/GenBank/DDBJ databases">
        <title>Sequencing the genomes of 1000 actinobacteria strains.</title>
        <authorList>
            <person name="Klenk H.-P."/>
        </authorList>
    </citation>
    <scope>NUCLEOTIDE SEQUENCE [LARGE SCALE GENOMIC DNA]</scope>
    <source>
        <strain evidence="1 2">DSM 12544</strain>
    </source>
</reference>
<dbReference type="Gene3D" id="1.10.150.240">
    <property type="entry name" value="Putative phosphatase, domain 2"/>
    <property type="match status" value="1"/>
</dbReference>
<comment type="caution">
    <text evidence="1">The sequence shown here is derived from an EMBL/GenBank/DDBJ whole genome shotgun (WGS) entry which is preliminary data.</text>
</comment>
<evidence type="ECO:0000313" key="1">
    <source>
        <dbReference type="EMBL" id="MBP2319023.1"/>
    </source>
</evidence>
<dbReference type="Gene3D" id="3.40.50.1000">
    <property type="entry name" value="HAD superfamily/HAD-like"/>
    <property type="match status" value="1"/>
</dbReference>
<dbReference type="InterPro" id="IPR023198">
    <property type="entry name" value="PGP-like_dom2"/>
</dbReference>
<dbReference type="SFLD" id="SFLDS00003">
    <property type="entry name" value="Haloacid_Dehalogenase"/>
    <property type="match status" value="1"/>
</dbReference>
<dbReference type="InterPro" id="IPR006439">
    <property type="entry name" value="HAD-SF_hydro_IA"/>
</dbReference>
<dbReference type="SFLD" id="SFLDG01135">
    <property type="entry name" value="C1.5.6:_HAD__Beta-PGM__Phospha"/>
    <property type="match status" value="1"/>
</dbReference>
<organism evidence="1 2">
    <name type="scientific">Nesterenkonia lacusekhoensis</name>
    <dbReference type="NCBI Taxonomy" id="150832"/>
    <lineage>
        <taxon>Bacteria</taxon>
        <taxon>Bacillati</taxon>
        <taxon>Actinomycetota</taxon>
        <taxon>Actinomycetes</taxon>
        <taxon>Micrococcales</taxon>
        <taxon>Micrococcaceae</taxon>
        <taxon>Nesterenkonia</taxon>
    </lineage>
</organism>
<dbReference type="PRINTS" id="PR00413">
    <property type="entry name" value="HADHALOGNASE"/>
</dbReference>
<sequence length="232" mass="24443">MSAGLTLTLDTGEGSYEVQVTGAVFDCDGLLVDSESIWLQMLAAWLGERGVPADGVQTVRPEDFLGMSVHDTAASLSEMLGDSTVPGEERIAAELTERYSALLAQGVEPMPGAVELISELAARFPVAVASNGLRQDVRAMLEQVGILEKVTTVCTLDDVLYGKPEPELYLTAVGRLGIDPGQAVAFEDSPAGVESARRAGLTVVGVNHSETVELPGALRLNDLHQVSIRAPA</sequence>
<dbReference type="InterPro" id="IPR036412">
    <property type="entry name" value="HAD-like_sf"/>
</dbReference>
<dbReference type="CDD" id="cd07505">
    <property type="entry name" value="HAD_BPGM-like"/>
    <property type="match status" value="1"/>
</dbReference>
<dbReference type="EMBL" id="JAGINX010000001">
    <property type="protein sequence ID" value="MBP2319023.1"/>
    <property type="molecule type" value="Genomic_DNA"/>
</dbReference>
<dbReference type="InterPro" id="IPR051806">
    <property type="entry name" value="HAD-like_SPP"/>
</dbReference>
<gene>
    <name evidence="1" type="ORF">JOF45_002042</name>
</gene>
<accession>A0ABS4T3I7</accession>
<proteinExistence type="predicted"/>
<dbReference type="GO" id="GO:0016787">
    <property type="term" value="F:hydrolase activity"/>
    <property type="evidence" value="ECO:0007669"/>
    <property type="project" value="UniProtKB-KW"/>
</dbReference>
<name>A0ABS4T3I7_9MICC</name>
<dbReference type="PANTHER" id="PTHR43481">
    <property type="entry name" value="FRUCTOSE-1-PHOSPHATE PHOSPHATASE"/>
    <property type="match status" value="1"/>
</dbReference>
<dbReference type="Pfam" id="PF13419">
    <property type="entry name" value="HAD_2"/>
    <property type="match status" value="1"/>
</dbReference>